<dbReference type="AlphaFoldDB" id="Q8NPI3"/>
<dbReference type="STRING" id="196627.cg2050"/>
<gene>
    <name evidence="1" type="ordered locus">Cgl1829</name>
</gene>
<reference evidence="2" key="1">
    <citation type="journal article" date="2003" name="Appl. Microbiol. Biotechnol.">
        <title>The Corynebacterium glutamicum genome: features and impacts on biotechnological processes.</title>
        <authorList>
            <person name="Ikeda M."/>
            <person name="Nakagawa S."/>
        </authorList>
    </citation>
    <scope>NUCLEOTIDE SEQUENCE [LARGE SCALE GENOMIC DNA]</scope>
    <source>
        <strain evidence="2">ATCC 13032 / DSM 20300 / BCRC 11384 / JCM 1318 / LMG 3730 / NCIMB 10025</strain>
    </source>
</reference>
<dbReference type="Proteomes" id="UP000000582">
    <property type="component" value="Chromosome"/>
</dbReference>
<dbReference type="KEGG" id="cgb:cg2050"/>
<name>Q8NPI3_CORGL</name>
<evidence type="ECO:0000313" key="2">
    <source>
        <dbReference type="Proteomes" id="UP000000582"/>
    </source>
</evidence>
<dbReference type="RefSeq" id="WP_011014671.1">
    <property type="nucleotide sequence ID" value="NC_003450.3"/>
</dbReference>
<accession>Q8NPI3</accession>
<dbReference type="BioCyc" id="CORYNE:G18NG-11421-MONOMER"/>
<dbReference type="GeneID" id="1019786"/>
<keyword evidence="2" id="KW-1185">Reference proteome</keyword>
<protein>
    <submittedName>
        <fullName evidence="1">Uncharacterized protein</fullName>
    </submittedName>
</protein>
<dbReference type="EMBL" id="BA000036">
    <property type="protein sequence ID" value="BAB99222.1"/>
    <property type="molecule type" value="Genomic_DNA"/>
</dbReference>
<dbReference type="HOGENOM" id="CLU_1388218_0_0_11"/>
<dbReference type="PATRIC" id="fig|196627.13.peg.1768"/>
<proteinExistence type="predicted"/>
<dbReference type="KEGG" id="cgl:Cgl1829"/>
<accession>Q6M4F0</accession>
<organism evidence="1 2">
    <name type="scientific">Corynebacterium glutamicum (strain ATCC 13032 / DSM 20300 / JCM 1318 / BCRC 11384 / CCUG 27702 / LMG 3730 / NBRC 12168 / NCIMB 10025 / NRRL B-2784 / 534)</name>
    <dbReference type="NCBI Taxonomy" id="196627"/>
    <lineage>
        <taxon>Bacteria</taxon>
        <taxon>Bacillati</taxon>
        <taxon>Actinomycetota</taxon>
        <taxon>Actinomycetes</taxon>
        <taxon>Mycobacteriales</taxon>
        <taxon>Corynebacteriaceae</taxon>
        <taxon>Corynebacterium</taxon>
    </lineage>
</organism>
<evidence type="ECO:0000313" key="1">
    <source>
        <dbReference type="EMBL" id="BAB99222.1"/>
    </source>
</evidence>
<sequence length="196" mass="22196">MTFLHRSASFHPRTHDHLSELGLDPYKLSQDIPTVIYEVQPHSVFILKFNTADVRVYQEHSDLFVRHAVLVDPEQRKHEHDQLLKEILDLDAPRVNDDISGRTTVFLHDKTVVTHSGGPIAIIPHNPDVASAAASANKHKQSVMTTSRHPYAQMSLSDMLKQGFTLTPLEFPYCAVDDPDSSRHTMHVINVRDHTV</sequence>